<evidence type="ECO:0000313" key="1">
    <source>
        <dbReference type="EMBL" id="HIT99648.1"/>
    </source>
</evidence>
<sequence length="296" mass="34060">MDFLKIKKSPILLKEENKQYAFDKSKEMRGYVKLEKSEDKGLIVAAMDNIKFFPKGEYVYKLIFARQRNGRLQYHLLGSMSLSAYGKGEGSFRINPKDLDGSGTAVWDFSTAIIAAMSTVNSREPLHPVLKGNFSLTSQQGADKRREAEPRDYSPFYSRFVLENCIAIAKKQNEFEDVVPFSNTISGISWKRIDNITFFPIVSPGARKPIEKYEHFLFGWNDSHYFIGVPGRFLTEEQPDKGKSGFAVWFPIFGMEDTQHDETISIDERRKNVYGYWLAAVNRYNGHIEEFPLIEK</sequence>
<reference evidence="1" key="2">
    <citation type="journal article" date="2021" name="PeerJ">
        <title>Extensive microbial diversity within the chicken gut microbiome revealed by metagenomics and culture.</title>
        <authorList>
            <person name="Gilroy R."/>
            <person name="Ravi A."/>
            <person name="Getino M."/>
            <person name="Pursley I."/>
            <person name="Horton D.L."/>
            <person name="Alikhan N.F."/>
            <person name="Baker D."/>
            <person name="Gharbi K."/>
            <person name="Hall N."/>
            <person name="Watson M."/>
            <person name="Adriaenssens E.M."/>
            <person name="Foster-Nyarko E."/>
            <person name="Jarju S."/>
            <person name="Secka A."/>
            <person name="Antonio M."/>
            <person name="Oren A."/>
            <person name="Chaudhuri R.R."/>
            <person name="La Ragione R."/>
            <person name="Hildebrand F."/>
            <person name="Pallen M.J."/>
        </authorList>
    </citation>
    <scope>NUCLEOTIDE SEQUENCE</scope>
    <source>
        <strain evidence="1">CHK176-22527</strain>
    </source>
</reference>
<dbReference type="Proteomes" id="UP000824159">
    <property type="component" value="Unassembled WGS sequence"/>
</dbReference>
<evidence type="ECO:0000313" key="2">
    <source>
        <dbReference type="Proteomes" id="UP000824159"/>
    </source>
</evidence>
<protein>
    <submittedName>
        <fullName evidence="1">Uncharacterized protein</fullName>
    </submittedName>
</protein>
<reference evidence="1" key="1">
    <citation type="submission" date="2020-10" db="EMBL/GenBank/DDBJ databases">
        <authorList>
            <person name="Gilroy R."/>
        </authorList>
    </citation>
    <scope>NUCLEOTIDE SEQUENCE</scope>
    <source>
        <strain evidence="1">CHK176-22527</strain>
    </source>
</reference>
<name>A0A9D1KV47_9FIRM</name>
<organism evidence="1 2">
    <name type="scientific">Candidatus Allocopromorpha excrementavium</name>
    <dbReference type="NCBI Taxonomy" id="2840741"/>
    <lineage>
        <taxon>Bacteria</taxon>
        <taxon>Bacillati</taxon>
        <taxon>Bacillota</taxon>
        <taxon>Clostridia</taxon>
        <taxon>Eubacteriales</taxon>
        <taxon>Eubacteriaceae</taxon>
        <taxon>Eubacteriaceae incertae sedis</taxon>
        <taxon>Candidatus Allocopromorpha</taxon>
    </lineage>
</organism>
<comment type="caution">
    <text evidence="1">The sequence shown here is derived from an EMBL/GenBank/DDBJ whole genome shotgun (WGS) entry which is preliminary data.</text>
</comment>
<dbReference type="AlphaFoldDB" id="A0A9D1KV47"/>
<gene>
    <name evidence="1" type="ORF">IAD12_05285</name>
</gene>
<dbReference type="EMBL" id="DVLX01000065">
    <property type="protein sequence ID" value="HIT99648.1"/>
    <property type="molecule type" value="Genomic_DNA"/>
</dbReference>
<proteinExistence type="predicted"/>
<accession>A0A9D1KV47</accession>